<dbReference type="Proteomes" id="UP000311713">
    <property type="component" value="Unassembled WGS sequence"/>
</dbReference>
<gene>
    <name evidence="3" type="ORF">FH715_05040</name>
</gene>
<evidence type="ECO:0000256" key="2">
    <source>
        <dbReference type="SAM" id="Phobius"/>
    </source>
</evidence>
<dbReference type="OrthoDB" id="4324067at2"/>
<proteinExistence type="predicted"/>
<dbReference type="AlphaFoldDB" id="A0A5C4V9W9"/>
<reference evidence="3 4" key="1">
    <citation type="submission" date="2019-06" db="EMBL/GenBank/DDBJ databases">
        <title>Draft genome of Streptomyces sedi sp. JCM16909.</title>
        <authorList>
            <person name="Klykleung N."/>
            <person name="Tanasupawat S."/>
            <person name="Kudo T."/>
            <person name="Yuki M."/>
            <person name="Ohkuma M."/>
        </authorList>
    </citation>
    <scope>NUCLEOTIDE SEQUENCE [LARGE SCALE GENOMIC DNA]</scope>
    <source>
        <strain evidence="3 4">JCM 16909</strain>
    </source>
</reference>
<evidence type="ECO:0000256" key="1">
    <source>
        <dbReference type="SAM" id="MobiDB-lite"/>
    </source>
</evidence>
<sequence length="197" mass="21121">MGVHRHESQLLCQRSVLVVRYWSSRPRRHRSIVTDGTDTGIPGPRPENAVLTSPRGGAVTTAPTGPPAGRYGRDASDDGARDRRLKVVGLVLGVALVGFVAWAGFSYIGEQRVSGQLTGFEVISDQEVDVHLAVRKPADTEGVCTVRAQAEDGLEVGRAEFRFDQPDDSLHEAVTLRTTARATAAELMGCSAAGQEE</sequence>
<evidence type="ECO:0000313" key="3">
    <source>
        <dbReference type="EMBL" id="TNM32698.1"/>
    </source>
</evidence>
<keyword evidence="2" id="KW-1133">Transmembrane helix</keyword>
<comment type="caution">
    <text evidence="3">The sequence shown here is derived from an EMBL/GenBank/DDBJ whole genome shotgun (WGS) entry which is preliminary data.</text>
</comment>
<dbReference type="Pfam" id="PF14155">
    <property type="entry name" value="DUF4307"/>
    <property type="match status" value="1"/>
</dbReference>
<feature type="transmembrane region" description="Helical" evidence="2">
    <location>
        <begin position="87"/>
        <end position="108"/>
    </location>
</feature>
<keyword evidence="4" id="KW-1185">Reference proteome</keyword>
<dbReference type="InterPro" id="IPR025443">
    <property type="entry name" value="DUF4307"/>
</dbReference>
<dbReference type="EMBL" id="VDGT01000003">
    <property type="protein sequence ID" value="TNM32698.1"/>
    <property type="molecule type" value="Genomic_DNA"/>
</dbReference>
<organism evidence="3 4">
    <name type="scientific">Streptomyces sedi</name>
    <dbReference type="NCBI Taxonomy" id="555059"/>
    <lineage>
        <taxon>Bacteria</taxon>
        <taxon>Bacillati</taxon>
        <taxon>Actinomycetota</taxon>
        <taxon>Actinomycetes</taxon>
        <taxon>Kitasatosporales</taxon>
        <taxon>Streptomycetaceae</taxon>
        <taxon>Streptomyces</taxon>
    </lineage>
</organism>
<keyword evidence="2" id="KW-0812">Transmembrane</keyword>
<name>A0A5C4V9W9_9ACTN</name>
<accession>A0A5C4V9W9</accession>
<keyword evidence="2" id="KW-0472">Membrane</keyword>
<protein>
    <submittedName>
        <fullName evidence="3">DUF4307 domain-containing protein</fullName>
    </submittedName>
</protein>
<evidence type="ECO:0000313" key="4">
    <source>
        <dbReference type="Proteomes" id="UP000311713"/>
    </source>
</evidence>
<feature type="region of interest" description="Disordered" evidence="1">
    <location>
        <begin position="32"/>
        <end position="78"/>
    </location>
</feature>